<dbReference type="AlphaFoldDB" id="A6YE81"/>
<feature type="transmembrane region" description="Helical" evidence="15">
    <location>
        <begin position="12"/>
        <end position="29"/>
    </location>
</feature>
<comment type="subcellular location">
    <subcellularLocation>
        <location evidence="2">Mitochondrion membrane</location>
        <topology evidence="2">Single-pass membrane protein</topology>
    </subcellularLocation>
</comment>
<dbReference type="PANTHER" id="PTHR37774">
    <property type="entry name" value="ATP SYNTHASE PROTEIN MI25-RELATED"/>
    <property type="match status" value="1"/>
</dbReference>
<accession>A6YE81</accession>
<dbReference type="GO" id="GO:0015078">
    <property type="term" value="F:proton transmembrane transporter activity"/>
    <property type="evidence" value="ECO:0007669"/>
    <property type="project" value="InterPro"/>
</dbReference>
<keyword evidence="12 16" id="KW-0496">Mitochondrion</keyword>
<dbReference type="GeneID" id="5309864"/>
<geneLocation type="mitochondrion" evidence="16"/>
<evidence type="ECO:0000256" key="1">
    <source>
        <dbReference type="ARBA" id="ARBA00003096"/>
    </source>
</evidence>
<keyword evidence="8 15" id="KW-0812">Transmembrane</keyword>
<dbReference type="InterPro" id="IPR008688">
    <property type="entry name" value="ATP_synth_Bsub_B/MI25"/>
</dbReference>
<evidence type="ECO:0000256" key="8">
    <source>
        <dbReference type="ARBA" id="ARBA00022692"/>
    </source>
</evidence>
<dbReference type="GO" id="GO:0045259">
    <property type="term" value="C:proton-transporting ATP synthase complex"/>
    <property type="evidence" value="ECO:0007669"/>
    <property type="project" value="UniProtKB-KW"/>
</dbReference>
<comment type="function">
    <text evidence="1">This is one of the chains of the nonenzymatic component (CF(0) subunit) of the mitochondrial ATPase complex.</text>
</comment>
<reference evidence="16" key="1">
    <citation type="journal article" date="2007" name="BMC Genomics">
        <title>An unexpectedly large and loosely packed mitochondrial genome in the charophycean green alga Chlorokybus atmophyticus.</title>
        <authorList>
            <person name="Turmel M."/>
            <person name="Otis C."/>
            <person name="Lemieux C."/>
        </authorList>
    </citation>
    <scope>NUCLEOTIDE SEQUENCE</scope>
    <source>
        <strain evidence="16">SAG 48.80</strain>
    </source>
</reference>
<evidence type="ECO:0000256" key="2">
    <source>
        <dbReference type="ARBA" id="ARBA00004304"/>
    </source>
</evidence>
<dbReference type="GO" id="GO:0015986">
    <property type="term" value="P:proton motive force-driven ATP synthesis"/>
    <property type="evidence" value="ECO:0007669"/>
    <property type="project" value="InterPro"/>
</dbReference>
<dbReference type="PANTHER" id="PTHR37774:SF4">
    <property type="entry name" value="ATP SYNTHASE PROTEIN MI25"/>
    <property type="match status" value="1"/>
</dbReference>
<keyword evidence="11" id="KW-0406">Ion transport</keyword>
<proteinExistence type="inferred from homology"/>
<dbReference type="Pfam" id="PF05405">
    <property type="entry name" value="Mt_ATP-synt_B"/>
    <property type="match status" value="1"/>
</dbReference>
<evidence type="ECO:0000256" key="7">
    <source>
        <dbReference type="ARBA" id="ARBA00022547"/>
    </source>
</evidence>
<comment type="subunit">
    <text evidence="4">F-type ATPases have 2 components, CF(1) - the catalytic core - and CF(0) - the membrane proton channel. CF(1) has five subunits: alpha(3), beta(3), gamma(1), delta(1), epsilon(1). CF(0) has three main subunits: a, b and c.</text>
</comment>
<dbReference type="RefSeq" id="YP_001315093.1">
    <property type="nucleotide sequence ID" value="NC_009630.1"/>
</dbReference>
<keyword evidence="13 15" id="KW-0472">Membrane</keyword>
<evidence type="ECO:0000256" key="11">
    <source>
        <dbReference type="ARBA" id="ARBA00023065"/>
    </source>
</evidence>
<evidence type="ECO:0000256" key="15">
    <source>
        <dbReference type="SAM" id="Phobius"/>
    </source>
</evidence>
<evidence type="ECO:0000256" key="14">
    <source>
        <dbReference type="ARBA" id="ARBA00023310"/>
    </source>
</evidence>
<evidence type="ECO:0000256" key="12">
    <source>
        <dbReference type="ARBA" id="ARBA00023128"/>
    </source>
</evidence>
<protein>
    <recommendedName>
        <fullName evidence="5">ATP synthase protein MI25</fullName>
    </recommendedName>
</protein>
<keyword evidence="9" id="KW-0375">Hydrogen ion transport</keyword>
<sequence>MKNLLNRETGIMVIVGLLLFSVLTSKGIIIYNEEILVALSFFGFVIFTYQTFGKEIEESLNARSEEAKEGLQNFISLKEDFIKKSIEEYKKQLSFNVVMSKLKDLSLIEMTNIGKEREKVLQILKPQLVLPKLNNLSISQAIGLQKLQSLVAISFLGAVLEKFRSSKSKQKPKLIRQAIQHLKSK</sequence>
<keyword evidence="7" id="KW-0138">CF(0)</keyword>
<feature type="transmembrane region" description="Helical" evidence="15">
    <location>
        <begin position="35"/>
        <end position="53"/>
    </location>
</feature>
<dbReference type="InterPro" id="IPR044988">
    <property type="entry name" value="MI25_plants"/>
</dbReference>
<keyword evidence="6" id="KW-0813">Transport</keyword>
<evidence type="ECO:0000256" key="10">
    <source>
        <dbReference type="ARBA" id="ARBA00022989"/>
    </source>
</evidence>
<dbReference type="GO" id="GO:0031966">
    <property type="term" value="C:mitochondrial membrane"/>
    <property type="evidence" value="ECO:0007669"/>
    <property type="project" value="UniProtKB-SubCell"/>
</dbReference>
<keyword evidence="14" id="KW-0066">ATP synthesis</keyword>
<evidence type="ECO:0000256" key="9">
    <source>
        <dbReference type="ARBA" id="ARBA00022781"/>
    </source>
</evidence>
<dbReference type="EMBL" id="EF463011">
    <property type="protein sequence ID" value="ABO15091.1"/>
    <property type="molecule type" value="Genomic_DNA"/>
</dbReference>
<keyword evidence="10 15" id="KW-1133">Transmembrane helix</keyword>
<evidence type="ECO:0000256" key="13">
    <source>
        <dbReference type="ARBA" id="ARBA00023136"/>
    </source>
</evidence>
<comment type="similarity">
    <text evidence="3">Belongs to the ATPase protein MI25 family.</text>
</comment>
<name>A6YE81_CHLAT</name>
<gene>
    <name evidence="16" type="primary">atp4</name>
</gene>
<evidence type="ECO:0000256" key="4">
    <source>
        <dbReference type="ARBA" id="ARBA00011648"/>
    </source>
</evidence>
<evidence type="ECO:0000256" key="6">
    <source>
        <dbReference type="ARBA" id="ARBA00022448"/>
    </source>
</evidence>
<evidence type="ECO:0000256" key="3">
    <source>
        <dbReference type="ARBA" id="ARBA00009281"/>
    </source>
</evidence>
<organism evidence="16">
    <name type="scientific">Chlorokybus atmophyticus</name>
    <name type="common">Soil alga</name>
    <dbReference type="NCBI Taxonomy" id="3144"/>
    <lineage>
        <taxon>Eukaryota</taxon>
        <taxon>Viridiplantae</taxon>
        <taxon>Streptophyta</taxon>
        <taxon>Chlorokybophyceae</taxon>
        <taxon>Chlorokybales</taxon>
        <taxon>Chlorokybaceae</taxon>
        <taxon>Chlorokybus</taxon>
    </lineage>
</organism>
<evidence type="ECO:0000256" key="5">
    <source>
        <dbReference type="ARBA" id="ARBA00017388"/>
    </source>
</evidence>
<evidence type="ECO:0000313" key="16">
    <source>
        <dbReference type="EMBL" id="ABO15091.1"/>
    </source>
</evidence>